<dbReference type="GO" id="GO:0030677">
    <property type="term" value="C:ribonuclease P complex"/>
    <property type="evidence" value="ECO:0007669"/>
    <property type="project" value="TreeGrafter"/>
</dbReference>
<accession>A0A1F7WXV0</accession>
<protein>
    <recommendedName>
        <fullName evidence="7 8">Ribonuclease P protein component</fullName>
        <shortName evidence="7">RNase P protein</shortName>
        <shortName evidence="7">RNaseP protein</shortName>
        <ecNumber evidence="7 8">3.1.26.5</ecNumber>
    </recommendedName>
    <alternativeName>
        <fullName evidence="7">Protein C5</fullName>
    </alternativeName>
</protein>
<evidence type="ECO:0000256" key="1">
    <source>
        <dbReference type="ARBA" id="ARBA00002663"/>
    </source>
</evidence>
<dbReference type="PANTHER" id="PTHR33992">
    <property type="entry name" value="RIBONUCLEASE P PROTEIN COMPONENT"/>
    <property type="match status" value="1"/>
</dbReference>
<keyword evidence="6 7" id="KW-0694">RNA-binding</keyword>
<evidence type="ECO:0000256" key="6">
    <source>
        <dbReference type="ARBA" id="ARBA00022884"/>
    </source>
</evidence>
<dbReference type="NCBIfam" id="TIGR00188">
    <property type="entry name" value="rnpA"/>
    <property type="match status" value="1"/>
</dbReference>
<dbReference type="GO" id="GO:0042781">
    <property type="term" value="F:3'-tRNA processing endoribonuclease activity"/>
    <property type="evidence" value="ECO:0007669"/>
    <property type="project" value="TreeGrafter"/>
</dbReference>
<evidence type="ECO:0000313" key="10">
    <source>
        <dbReference type="Proteomes" id="UP000177737"/>
    </source>
</evidence>
<evidence type="ECO:0000256" key="4">
    <source>
        <dbReference type="ARBA" id="ARBA00022759"/>
    </source>
</evidence>
<dbReference type="EC" id="3.1.26.5" evidence="7 8"/>
<evidence type="ECO:0000256" key="3">
    <source>
        <dbReference type="ARBA" id="ARBA00022722"/>
    </source>
</evidence>
<dbReference type="AlphaFoldDB" id="A0A1F7WXV0"/>
<proteinExistence type="inferred from homology"/>
<evidence type="ECO:0000256" key="2">
    <source>
        <dbReference type="ARBA" id="ARBA00022694"/>
    </source>
</evidence>
<dbReference type="InterPro" id="IPR020539">
    <property type="entry name" value="RNase_P_CS"/>
</dbReference>
<dbReference type="Proteomes" id="UP000177737">
    <property type="component" value="Unassembled WGS sequence"/>
</dbReference>
<dbReference type="InterPro" id="IPR020568">
    <property type="entry name" value="Ribosomal_Su5_D2-typ_SF"/>
</dbReference>
<keyword evidence="3 7" id="KW-0540">Nuclease</keyword>
<comment type="caution">
    <text evidence="9">The sequence shown here is derived from an EMBL/GenBank/DDBJ whole genome shotgun (WGS) entry which is preliminary data.</text>
</comment>
<keyword evidence="5 7" id="KW-0378">Hydrolase</keyword>
<reference evidence="9 10" key="1">
    <citation type="journal article" date="2016" name="Nat. Commun.">
        <title>Thousands of microbial genomes shed light on interconnected biogeochemical processes in an aquifer system.</title>
        <authorList>
            <person name="Anantharaman K."/>
            <person name="Brown C.T."/>
            <person name="Hug L.A."/>
            <person name="Sharon I."/>
            <person name="Castelle C.J."/>
            <person name="Probst A.J."/>
            <person name="Thomas B.C."/>
            <person name="Singh A."/>
            <person name="Wilkins M.J."/>
            <person name="Karaoz U."/>
            <person name="Brodie E.L."/>
            <person name="Williams K.H."/>
            <person name="Hubbard S.S."/>
            <person name="Banfield J.F."/>
        </authorList>
    </citation>
    <scope>NUCLEOTIDE SEQUENCE [LARGE SCALE GENOMIC DNA]</scope>
</reference>
<comment type="catalytic activity">
    <reaction evidence="7">
        <text>Endonucleolytic cleavage of RNA, removing 5'-extranucleotides from tRNA precursor.</text>
        <dbReference type="EC" id="3.1.26.5"/>
    </reaction>
</comment>
<dbReference type="PANTHER" id="PTHR33992:SF1">
    <property type="entry name" value="RIBONUCLEASE P PROTEIN COMPONENT"/>
    <property type="match status" value="1"/>
</dbReference>
<keyword evidence="4 7" id="KW-0255">Endonuclease</keyword>
<dbReference type="GO" id="GO:0000049">
    <property type="term" value="F:tRNA binding"/>
    <property type="evidence" value="ECO:0007669"/>
    <property type="project" value="UniProtKB-UniRule"/>
</dbReference>
<dbReference type="InterPro" id="IPR000100">
    <property type="entry name" value="RNase_P"/>
</dbReference>
<dbReference type="GO" id="GO:0004526">
    <property type="term" value="F:ribonuclease P activity"/>
    <property type="evidence" value="ECO:0007669"/>
    <property type="project" value="UniProtKB-UniRule"/>
</dbReference>
<dbReference type="Gene3D" id="3.30.230.10">
    <property type="match status" value="1"/>
</dbReference>
<dbReference type="Pfam" id="PF00825">
    <property type="entry name" value="Ribonuclease_P"/>
    <property type="match status" value="1"/>
</dbReference>
<keyword evidence="2 7" id="KW-0819">tRNA processing</keyword>
<dbReference type="EMBL" id="MGFN01000007">
    <property type="protein sequence ID" value="OGM07560.1"/>
    <property type="molecule type" value="Genomic_DNA"/>
</dbReference>
<sequence>MLPHRYSLAQEREFARVKKEGKTLQSESFGASFIYEGENIPSKFGFIVSNKISKLAVERNRIKRAMKEGVRRMLEKVDFGFLAVFFAKPTATKRTGEEITNEVKEVITKII</sequence>
<evidence type="ECO:0000256" key="7">
    <source>
        <dbReference type="HAMAP-Rule" id="MF_00227"/>
    </source>
</evidence>
<organism evidence="9 10">
    <name type="scientific">Candidatus Woesebacteria bacterium GWC1_42_13</name>
    <dbReference type="NCBI Taxonomy" id="1802475"/>
    <lineage>
        <taxon>Bacteria</taxon>
        <taxon>Candidatus Woeseibacteriota</taxon>
    </lineage>
</organism>
<comment type="similarity">
    <text evidence="7">Belongs to the RnpA family.</text>
</comment>
<evidence type="ECO:0000256" key="5">
    <source>
        <dbReference type="ARBA" id="ARBA00022801"/>
    </source>
</evidence>
<evidence type="ECO:0000313" key="9">
    <source>
        <dbReference type="EMBL" id="OGM07560.1"/>
    </source>
</evidence>
<name>A0A1F7WXV0_9BACT</name>
<dbReference type="HAMAP" id="MF_00227">
    <property type="entry name" value="RNase_P"/>
    <property type="match status" value="1"/>
</dbReference>
<comment type="function">
    <text evidence="1 7">RNaseP catalyzes the removal of the 5'-leader sequence from pre-tRNA to produce the mature 5'-terminus. It can also cleave other RNA substrates such as 4.5S RNA. The protein component plays an auxiliary but essential role in vivo by binding to the 5'-leader sequence and broadening the substrate specificity of the ribozyme.</text>
</comment>
<comment type="subunit">
    <text evidence="7">Consists of a catalytic RNA component (M1 or rnpB) and a protein subunit.</text>
</comment>
<dbReference type="GO" id="GO:0001682">
    <property type="term" value="P:tRNA 5'-leader removal"/>
    <property type="evidence" value="ECO:0007669"/>
    <property type="project" value="UniProtKB-UniRule"/>
</dbReference>
<evidence type="ECO:0000256" key="8">
    <source>
        <dbReference type="NCBIfam" id="TIGR00188"/>
    </source>
</evidence>
<gene>
    <name evidence="7" type="primary">rnpA</name>
    <name evidence="9" type="ORF">A2129_00025</name>
</gene>
<dbReference type="InterPro" id="IPR014721">
    <property type="entry name" value="Ribsml_uS5_D2-typ_fold_subgr"/>
</dbReference>
<dbReference type="PROSITE" id="PS00648">
    <property type="entry name" value="RIBONUCLEASE_P"/>
    <property type="match status" value="1"/>
</dbReference>
<dbReference type="SUPFAM" id="SSF54211">
    <property type="entry name" value="Ribosomal protein S5 domain 2-like"/>
    <property type="match status" value="1"/>
</dbReference>